<protein>
    <recommendedName>
        <fullName evidence="1">MrfA-like Zn-binding domain-containing protein</fullName>
    </recommendedName>
</protein>
<dbReference type="Pfam" id="PF09369">
    <property type="entry name" value="MZB"/>
    <property type="match status" value="1"/>
</dbReference>
<proteinExistence type="predicted"/>
<feature type="domain" description="MrfA-like Zn-binding" evidence="1">
    <location>
        <begin position="170"/>
        <end position="265"/>
    </location>
</feature>
<dbReference type="EMBL" id="LAZR01040167">
    <property type="protein sequence ID" value="KKL15167.1"/>
    <property type="molecule type" value="Genomic_DNA"/>
</dbReference>
<evidence type="ECO:0000259" key="1">
    <source>
        <dbReference type="Pfam" id="PF09369"/>
    </source>
</evidence>
<comment type="caution">
    <text evidence="2">The sequence shown here is derived from an EMBL/GenBank/DDBJ whole genome shotgun (WGS) entry which is preliminary data.</text>
</comment>
<feature type="non-terminal residue" evidence="2">
    <location>
        <position position="1"/>
    </location>
</feature>
<organism evidence="2">
    <name type="scientific">marine sediment metagenome</name>
    <dbReference type="NCBI Taxonomy" id="412755"/>
    <lineage>
        <taxon>unclassified sequences</taxon>
        <taxon>metagenomes</taxon>
        <taxon>ecological metagenomes</taxon>
    </lineage>
</organism>
<dbReference type="Gene3D" id="3.40.960.10">
    <property type="entry name" value="VSR Endonuclease"/>
    <property type="match status" value="1"/>
</dbReference>
<dbReference type="AlphaFoldDB" id="A0A0F9BMS9"/>
<reference evidence="2" key="1">
    <citation type="journal article" date="2015" name="Nature">
        <title>Complex archaea that bridge the gap between prokaryotes and eukaryotes.</title>
        <authorList>
            <person name="Spang A."/>
            <person name="Saw J.H."/>
            <person name="Jorgensen S.L."/>
            <person name="Zaremba-Niedzwiedzka K."/>
            <person name="Martijn J."/>
            <person name="Lind A.E."/>
            <person name="van Eijk R."/>
            <person name="Schleper C."/>
            <person name="Guy L."/>
            <person name="Ettema T.J."/>
        </authorList>
    </citation>
    <scope>NUCLEOTIDE SEQUENCE</scope>
</reference>
<evidence type="ECO:0000313" key="2">
    <source>
        <dbReference type="EMBL" id="KKL15167.1"/>
    </source>
</evidence>
<name>A0A0F9BMS9_9ZZZZ</name>
<dbReference type="InterPro" id="IPR018973">
    <property type="entry name" value="MZB"/>
</dbReference>
<sequence>YLHPESNGNSPDLCERCQKPLTEIFRDLIKMQNVSTKRREKINSDEEERIRLGYEIKAGFRFAVINGRPACKTSIISKEDVELAKITYGHAATLYRINLGWTRRKNKNKLGYVLDFERGYWAKVDQDIEEDPEDPLSKNTKRVIPYVEDRKNCLLFEPSIELKEKELASLQSALKTAIQVCYQIEDNELAAEPLPDADRRKLILFYESAEGGAGVLRRLIDDTEAFGKIAREALALCHYDPDTGEDQKRAPGFREDCEAACYDCLMTYRNQRDHKFLDRKAIKEILLDLANATVRSSPKEIPRSEHFDMLSSKCESELERKWLICLENNDLNLPSHAQKFIDKCNTRPDFYYEGLNVAVYIDGPPHDYPERGKRDKAKADCMEDLGYRVIRFSHRDDWEAIVRRYPAVFGRL</sequence>
<accession>A0A0F9BMS9</accession>
<gene>
    <name evidence="2" type="ORF">LCGC14_2508300</name>
</gene>